<feature type="transmembrane region" description="Helical" evidence="6">
    <location>
        <begin position="343"/>
        <end position="361"/>
    </location>
</feature>
<feature type="transmembrane region" description="Helical" evidence="6">
    <location>
        <begin position="258"/>
        <end position="282"/>
    </location>
</feature>
<feature type="transmembrane region" description="Helical" evidence="6">
    <location>
        <begin position="368"/>
        <end position="392"/>
    </location>
</feature>
<feature type="transmembrane region" description="Helical" evidence="6">
    <location>
        <begin position="33"/>
        <end position="50"/>
    </location>
</feature>
<dbReference type="EMBL" id="JAVLAM010000001">
    <property type="protein sequence ID" value="MDT7014723.1"/>
    <property type="molecule type" value="Genomic_DNA"/>
</dbReference>
<dbReference type="InterPro" id="IPR052159">
    <property type="entry name" value="Competence_DNA_uptake"/>
</dbReference>
<dbReference type="SUPFAM" id="SSF56281">
    <property type="entry name" value="Metallo-hydrolase/oxidoreductase"/>
    <property type="match status" value="1"/>
</dbReference>
<sequence>MALTLVFNGHPVAGGSLTLVTLGRIWCLRQRRFWWLTLGVCCTAGLWFGWHQGQLQGLRLSPTRATAWTTTLRVQPDDLHFRGNRYRVIGQQPDGERLVVSGIAWTATDYQRLRQLAGPTLWTVRGDKQGLLPAPNVNQFDGAAYWGHRGIANALRLTVVPQIRPAVSSGWQWWSDWWHRQRVRLIRVCEHLPGALRVYALGLFPGIRAPEAAAELMGMQRLGVIHLFAISGLHVALWLTVGEWLAVHLRLPREWWEWGLLLFLPGYAILAGGGSGVTRACWMRGVQLMGQRLGRLPDALTGWTVALMVGLLTNPGLLVELGGQLSYGLSLGLILLQQETPRWRQIGLLLLGLPVLLYGIFQWHVLTLVANWLVVPLFSFVLLPVTVVGTILGPWLPGIADGCARLLETFDAVLTWTAHLPGNVVFGRPPWWLVLTWVGLTWWVFSRPVPRRRTWLVVLGVSYGLAFGIIHHPPTGEVSFFDVGQGDSILIREAGNRRVSLIDVGGRLTVPQPPWAPRAPVSYGAQATVVAYLQSRGIRRLDAVYLTHHDADHIGDLPAILANFEVAAIYVPAGMETETAWQRHLPLAVQQRVRPLQVGDAAALRVWHPLTPGVADNGGSLALQGQFGGQRFLFMGDLDQAGERRMMALAPTLRTDVLKVGHHGSDTATAPEFVAQLRPALAIISSGRHNRYGHPSPVTQATLAQQQIPVLNTQERGMIQYTYWGQRGWWTTTLNLKEEPPK</sequence>
<dbReference type="InterPro" id="IPR035681">
    <property type="entry name" value="ComA-like_MBL"/>
</dbReference>
<evidence type="ECO:0000256" key="4">
    <source>
        <dbReference type="ARBA" id="ARBA00022989"/>
    </source>
</evidence>
<dbReference type="InterPro" id="IPR001279">
    <property type="entry name" value="Metallo-B-lactamas"/>
</dbReference>
<evidence type="ECO:0000256" key="1">
    <source>
        <dbReference type="ARBA" id="ARBA00004651"/>
    </source>
</evidence>
<organism evidence="8 9">
    <name type="scientific">Levilactobacillus namurensis</name>
    <dbReference type="NCBI Taxonomy" id="380393"/>
    <lineage>
        <taxon>Bacteria</taxon>
        <taxon>Bacillati</taxon>
        <taxon>Bacillota</taxon>
        <taxon>Bacilli</taxon>
        <taxon>Lactobacillales</taxon>
        <taxon>Lactobacillaceae</taxon>
        <taxon>Levilactobacillus</taxon>
    </lineage>
</organism>
<dbReference type="InterPro" id="IPR004477">
    <property type="entry name" value="ComEC_N"/>
</dbReference>
<comment type="caution">
    <text evidence="8">The sequence shown here is derived from an EMBL/GenBank/DDBJ whole genome shotgun (WGS) entry which is preliminary data.</text>
</comment>
<dbReference type="PANTHER" id="PTHR30619">
    <property type="entry name" value="DNA INTERNALIZATION/COMPETENCE PROTEIN COMEC/REC2"/>
    <property type="match status" value="1"/>
</dbReference>
<name>A0AAW8W7K9_9LACO</name>
<feature type="transmembrane region" description="Helical" evidence="6">
    <location>
        <begin position="429"/>
        <end position="445"/>
    </location>
</feature>
<dbReference type="SMART" id="SM00849">
    <property type="entry name" value="Lactamase_B"/>
    <property type="match status" value="1"/>
</dbReference>
<keyword evidence="4 6" id="KW-1133">Transmembrane helix</keyword>
<evidence type="ECO:0000313" key="9">
    <source>
        <dbReference type="Proteomes" id="UP001254075"/>
    </source>
</evidence>
<dbReference type="InterPro" id="IPR036866">
    <property type="entry name" value="RibonucZ/Hydroxyglut_hydro"/>
</dbReference>
<gene>
    <name evidence="8" type="ORF">RI532_09950</name>
</gene>
<dbReference type="CDD" id="cd07731">
    <property type="entry name" value="ComA-like_MBL-fold"/>
    <property type="match status" value="1"/>
</dbReference>
<protein>
    <submittedName>
        <fullName evidence="8">DNA internalization-related competence protein ComEC/Rec2</fullName>
    </submittedName>
</protein>
<evidence type="ECO:0000256" key="6">
    <source>
        <dbReference type="SAM" id="Phobius"/>
    </source>
</evidence>
<evidence type="ECO:0000259" key="7">
    <source>
        <dbReference type="SMART" id="SM00849"/>
    </source>
</evidence>
<proteinExistence type="predicted"/>
<dbReference type="Proteomes" id="UP001254075">
    <property type="component" value="Unassembled WGS sequence"/>
</dbReference>
<reference evidence="8" key="1">
    <citation type="submission" date="2023-08" db="EMBL/GenBank/DDBJ databases">
        <authorList>
            <person name="Page C.A."/>
            <person name="Perez-Diaz I.M."/>
        </authorList>
    </citation>
    <scope>NUCLEOTIDE SEQUENCE</scope>
    <source>
        <strain evidence="8">3.8.38</strain>
    </source>
</reference>
<dbReference type="NCBIfam" id="TIGR00361">
    <property type="entry name" value="ComEC_Rec2"/>
    <property type="match status" value="1"/>
</dbReference>
<comment type="subcellular location">
    <subcellularLocation>
        <location evidence="1">Cell membrane</location>
        <topology evidence="1">Multi-pass membrane protein</topology>
    </subcellularLocation>
</comment>
<evidence type="ECO:0000313" key="8">
    <source>
        <dbReference type="EMBL" id="MDT7014723.1"/>
    </source>
</evidence>
<dbReference type="Pfam" id="PF03772">
    <property type="entry name" value="Competence"/>
    <property type="match status" value="1"/>
</dbReference>
<dbReference type="GO" id="GO:0030420">
    <property type="term" value="P:establishment of competence for transformation"/>
    <property type="evidence" value="ECO:0007669"/>
    <property type="project" value="InterPro"/>
</dbReference>
<feature type="transmembrane region" description="Helical" evidence="6">
    <location>
        <begin position="454"/>
        <end position="471"/>
    </location>
</feature>
<feature type="transmembrane region" description="Helical" evidence="6">
    <location>
        <begin position="303"/>
        <end position="323"/>
    </location>
</feature>
<dbReference type="InterPro" id="IPR004797">
    <property type="entry name" value="Competence_ComEC/Rec2"/>
</dbReference>
<keyword evidence="5 6" id="KW-0472">Membrane</keyword>
<accession>A0AAW8W7K9</accession>
<keyword evidence="3 6" id="KW-0812">Transmembrane</keyword>
<dbReference type="GO" id="GO:0005886">
    <property type="term" value="C:plasma membrane"/>
    <property type="evidence" value="ECO:0007669"/>
    <property type="project" value="UniProtKB-SubCell"/>
</dbReference>
<dbReference type="NCBIfam" id="TIGR00360">
    <property type="entry name" value="ComEC_N-term"/>
    <property type="match status" value="1"/>
</dbReference>
<dbReference type="Gene3D" id="3.60.15.10">
    <property type="entry name" value="Ribonuclease Z/Hydroxyacylglutathione hydrolase-like"/>
    <property type="match status" value="1"/>
</dbReference>
<feature type="domain" description="Metallo-beta-lactamase" evidence="7">
    <location>
        <begin position="485"/>
        <end position="688"/>
    </location>
</feature>
<dbReference type="RefSeq" id="WP_313845306.1">
    <property type="nucleotide sequence ID" value="NZ_JAVLAM010000001.1"/>
</dbReference>
<keyword evidence="2" id="KW-1003">Cell membrane</keyword>
<evidence type="ECO:0000256" key="3">
    <source>
        <dbReference type="ARBA" id="ARBA00022692"/>
    </source>
</evidence>
<evidence type="ECO:0000256" key="5">
    <source>
        <dbReference type="ARBA" id="ARBA00023136"/>
    </source>
</evidence>
<dbReference type="AlphaFoldDB" id="A0AAW8W7K9"/>
<feature type="transmembrane region" description="Helical" evidence="6">
    <location>
        <begin position="224"/>
        <end position="246"/>
    </location>
</feature>
<dbReference type="PANTHER" id="PTHR30619:SF7">
    <property type="entry name" value="BETA-LACTAMASE DOMAIN PROTEIN"/>
    <property type="match status" value="1"/>
</dbReference>
<dbReference type="Pfam" id="PF00753">
    <property type="entry name" value="Lactamase_B"/>
    <property type="match status" value="1"/>
</dbReference>
<evidence type="ECO:0000256" key="2">
    <source>
        <dbReference type="ARBA" id="ARBA00022475"/>
    </source>
</evidence>